<feature type="chain" id="PRO_5012751163" evidence="2">
    <location>
        <begin position="20"/>
        <end position="1409"/>
    </location>
</feature>
<gene>
    <name evidence="3" type="ORF">AK812_SmicGene18239</name>
</gene>
<keyword evidence="2" id="KW-0732">Signal</keyword>
<evidence type="ECO:0000256" key="1">
    <source>
        <dbReference type="SAM" id="MobiDB-lite"/>
    </source>
</evidence>
<feature type="region of interest" description="Disordered" evidence="1">
    <location>
        <begin position="1164"/>
        <end position="1185"/>
    </location>
</feature>
<keyword evidence="4" id="KW-1185">Reference proteome</keyword>
<protein>
    <submittedName>
        <fullName evidence="3">Uncharacterized protein</fullName>
    </submittedName>
</protein>
<reference evidence="3 4" key="1">
    <citation type="submission" date="2016-02" db="EMBL/GenBank/DDBJ databases">
        <title>Genome analysis of coral dinoflagellate symbionts highlights evolutionary adaptations to a symbiotic lifestyle.</title>
        <authorList>
            <person name="Aranda M."/>
            <person name="Li Y."/>
            <person name="Liew Y.J."/>
            <person name="Baumgarten S."/>
            <person name="Simakov O."/>
            <person name="Wilson M."/>
            <person name="Piel J."/>
            <person name="Ashoor H."/>
            <person name="Bougouffa S."/>
            <person name="Bajic V.B."/>
            <person name="Ryu T."/>
            <person name="Ravasi T."/>
            <person name="Bayer T."/>
            <person name="Micklem G."/>
            <person name="Kim H."/>
            <person name="Bhak J."/>
            <person name="Lajeunesse T.C."/>
            <person name="Voolstra C.R."/>
        </authorList>
    </citation>
    <scope>NUCLEOTIDE SEQUENCE [LARGE SCALE GENOMIC DNA]</scope>
    <source>
        <strain evidence="3 4">CCMP2467</strain>
    </source>
</reference>
<evidence type="ECO:0000313" key="3">
    <source>
        <dbReference type="EMBL" id="OLP99220.1"/>
    </source>
</evidence>
<dbReference type="EMBL" id="LSRX01000370">
    <property type="protein sequence ID" value="OLP99220.1"/>
    <property type="molecule type" value="Genomic_DNA"/>
</dbReference>
<dbReference type="PANTHER" id="PTHR46388">
    <property type="entry name" value="NHL REPEAT-CONTAINING PROTEIN 2"/>
    <property type="match status" value="1"/>
</dbReference>
<evidence type="ECO:0000313" key="4">
    <source>
        <dbReference type="Proteomes" id="UP000186817"/>
    </source>
</evidence>
<accession>A0A1Q9DVN3</accession>
<comment type="caution">
    <text evidence="3">The sequence shown here is derived from an EMBL/GenBank/DDBJ whole genome shotgun (WGS) entry which is preliminary data.</text>
</comment>
<sequence>MPGHLQQIVACVLFALAEASYPLAPLATPLACTCSGGGDGLGWSYVLDRCMEGEVTSCLECPVLSKCASISNVAGNGIQLFYGDCRTATQECAAADASSIAFAVSLAVDEMDNIYFSDQGNNRIRMLDKSRNALVTIAGTGELGFQGDGGPARLAQLRKPEGLALKPGLDVGPDNVGRELYFADFVNQRIRKLVRTSTEWVIYTVAGNGGMADDPLCDSGCPALETSLWNPRSLAFASNQDLYFVDSGSRKIRRLTTSLGDPLNNPNASVTTFLGNSEWTSTHGMWESFRGIAKVTLPGHFVSRNEHLHLRAMYAILIDKHDRLWTIDSDNNRIFMAPLVNRSITRLAGDFGNFLARMAMSSFKDNSTQANTTAEDRQSMELTWANNLKTWLPLEFPELASASSVQVESSVSPHQVGYSYWMYGAPVAHETWCPTRQVEKPDLGCEENSAQLARFNGLMGMCLDHASNMYLVDTEDSQVMLMDTDEFKDSISSADASTASGCFCEQYWVGLEESNSGEFFLPGAWISTDYQLDILRCRENPLLQSILEASPTPVLNLTEALAQQPACSTTDYCGRVFSDTYPKWCYANTRSMPDGSQRDMCEGNRWLWCDSDVQDNAETSWKFVPEATIIGNAKRFETRYWLDVLGVQSVMSYLTSDLWLTAGSPYEYVPNLLSRRPANFFLRGTAILKGFVDFGNGPCNETCCGLPMPSTVQNGDTTGHVCAFTSLDNVSILESYYPAPTNQTGPGGGPGPGPIVTMLTVWEELESLVFNSRESAGLTSTATARSTLEFCKSRCQFDSTCSGFMVKGVDEETPELLSQGQPCIFFTHNYPFYVYTIDRTVAPFDTNGDANLSNPTDRAAALNAFVGPGVPASRMTGDQNGIYVASEGSLLYSQDTIQGGNMNKALLLMDCQELCLQEPDCTGIAFPGCYLLKKVGIQLLSDSDMTSLYIKEKMRPGLQPVAGYSEADAYAEEADRALESYLNKPYSCAVDSKGDLLISDGLNQRLRKVQGYNTQCSTNEQFTVQQVQDFELRIAAADAACNNASAPELVAIYAAAQADVVENGNVQLVQDQFCNFGSSPKLAEMAGYTTNLFVLCQVCQELNPVDDTAETARTFENFGLNFEVTDLFGFMQDSKEDGSSGIGPFESEWMEELSFACGEEEPLREAVSQPQTPDPQITRGEEAKVKEEPVKQEVLNFGGQDGSAAREEHYIYDESDTEAQLERRRAEAKDILALELGGKKEQLGRSAGCAEAWRQRLLAEEFLAQPWASAARERAAKKKNKKLAGTVSLPIGRTAVIRFPVANFGAEPIGPEFRSQPLHRFATFTLGIVMAASVGLQALAHGTYDDLCRPCVDCGLYKGCFCDGLPGRGMCLASAAGAPSEQSADGQSTSLVNSEMLLRRILLWLRAPA</sequence>
<feature type="signal peptide" evidence="2">
    <location>
        <begin position="1"/>
        <end position="19"/>
    </location>
</feature>
<name>A0A1Q9DVN3_SYMMI</name>
<organism evidence="3 4">
    <name type="scientific">Symbiodinium microadriaticum</name>
    <name type="common">Dinoflagellate</name>
    <name type="synonym">Zooxanthella microadriatica</name>
    <dbReference type="NCBI Taxonomy" id="2951"/>
    <lineage>
        <taxon>Eukaryota</taxon>
        <taxon>Sar</taxon>
        <taxon>Alveolata</taxon>
        <taxon>Dinophyceae</taxon>
        <taxon>Suessiales</taxon>
        <taxon>Symbiodiniaceae</taxon>
        <taxon>Symbiodinium</taxon>
    </lineage>
</organism>
<evidence type="ECO:0000256" key="2">
    <source>
        <dbReference type="SAM" id="SignalP"/>
    </source>
</evidence>
<dbReference type="SUPFAM" id="SSF101898">
    <property type="entry name" value="NHL repeat"/>
    <property type="match status" value="1"/>
</dbReference>
<proteinExistence type="predicted"/>
<dbReference type="InterPro" id="IPR011042">
    <property type="entry name" value="6-blade_b-propeller_TolB-like"/>
</dbReference>
<dbReference type="OrthoDB" id="425670at2759"/>
<dbReference type="Gene3D" id="2.120.10.30">
    <property type="entry name" value="TolB, C-terminal domain"/>
    <property type="match status" value="2"/>
</dbReference>
<dbReference type="PANTHER" id="PTHR46388:SF2">
    <property type="entry name" value="NHL REPEAT-CONTAINING PROTEIN 2"/>
    <property type="match status" value="1"/>
</dbReference>
<dbReference type="Proteomes" id="UP000186817">
    <property type="component" value="Unassembled WGS sequence"/>
</dbReference>